<protein>
    <submittedName>
        <fullName evidence="1">Dockerin domain-containing protein</fullName>
    </submittedName>
</protein>
<evidence type="ECO:0000313" key="2">
    <source>
        <dbReference type="Proteomes" id="UP000663722"/>
    </source>
</evidence>
<dbReference type="InterPro" id="IPR036439">
    <property type="entry name" value="Dockerin_dom_sf"/>
</dbReference>
<dbReference type="Gene3D" id="1.10.1330.10">
    <property type="entry name" value="Dockerin domain"/>
    <property type="match status" value="1"/>
</dbReference>
<accession>A0A975GKT7</accession>
<dbReference type="PROSITE" id="PS00018">
    <property type="entry name" value="EF_HAND_1"/>
    <property type="match status" value="1"/>
</dbReference>
<dbReference type="EMBL" id="CP061800">
    <property type="protein sequence ID" value="QTA84885.1"/>
    <property type="molecule type" value="Genomic_DNA"/>
</dbReference>
<dbReference type="SUPFAM" id="SSF63446">
    <property type="entry name" value="Type I dockerin domain"/>
    <property type="match status" value="1"/>
</dbReference>
<name>A0A975GKT7_9BACT</name>
<evidence type="ECO:0000313" key="1">
    <source>
        <dbReference type="EMBL" id="QTA84885.1"/>
    </source>
</evidence>
<gene>
    <name evidence="1" type="ORF">dnm_008880</name>
</gene>
<dbReference type="AlphaFoldDB" id="A0A975GKT7"/>
<dbReference type="InterPro" id="IPR018247">
    <property type="entry name" value="EF_Hand_1_Ca_BS"/>
</dbReference>
<organism evidence="1 2">
    <name type="scientific">Desulfonema magnum</name>
    <dbReference type="NCBI Taxonomy" id="45655"/>
    <lineage>
        <taxon>Bacteria</taxon>
        <taxon>Pseudomonadati</taxon>
        <taxon>Thermodesulfobacteriota</taxon>
        <taxon>Desulfobacteria</taxon>
        <taxon>Desulfobacterales</taxon>
        <taxon>Desulfococcaceae</taxon>
        <taxon>Desulfonema</taxon>
    </lineage>
</organism>
<dbReference type="KEGG" id="dmm:dnm_008880"/>
<sequence>MAGKLLFIYDACQSGSFLSRMLPPAGKDRILITSASAEEPAIFMNNGGLSFSFQFWSYIYKGSELDEAFYFASSMVKDRQTALLDADGDGIPNEKADNTLINRTVIGRGYIPASDMPNIQDVSHAQTLDGETSATIWAGPVIDTDGVARVWGVITPPGYNSDSADTPITVLPVTELGDSDGDGIYEGNYTAFDRQGVYKITVYAMDTKNVYSLPMQTNVIQTGGDPAPRGDLSGDWKTDLGDIIIALKVLAGMDNSGLLVWSDYTLSGIDVNEDGRVGSEELFYILKKVAEQK</sequence>
<dbReference type="GO" id="GO:0000272">
    <property type="term" value="P:polysaccharide catabolic process"/>
    <property type="evidence" value="ECO:0007669"/>
    <property type="project" value="InterPro"/>
</dbReference>
<keyword evidence="2" id="KW-1185">Reference proteome</keyword>
<dbReference type="Proteomes" id="UP000663722">
    <property type="component" value="Chromosome"/>
</dbReference>
<proteinExistence type="predicted"/>
<reference evidence="1" key="1">
    <citation type="journal article" date="2021" name="Microb. Physiol.">
        <title>Proteogenomic Insights into the Physiology of Marine, Sulfate-Reducing, Filamentous Desulfonema limicola and Desulfonema magnum.</title>
        <authorList>
            <person name="Schnaars V."/>
            <person name="Wohlbrand L."/>
            <person name="Scheve S."/>
            <person name="Hinrichs C."/>
            <person name="Reinhardt R."/>
            <person name="Rabus R."/>
        </authorList>
    </citation>
    <scope>NUCLEOTIDE SEQUENCE</scope>
    <source>
        <strain evidence="1">4be13</strain>
    </source>
</reference>